<dbReference type="PRINTS" id="PR00164">
    <property type="entry name" value="ABC2TRNSPORT"/>
</dbReference>
<dbReference type="Gene3D" id="3.40.1710.10">
    <property type="entry name" value="abc type-2 transporter like domain"/>
    <property type="match status" value="1"/>
</dbReference>
<keyword evidence="4 8" id="KW-1003">Cell membrane</keyword>
<dbReference type="GO" id="GO:0043190">
    <property type="term" value="C:ATP-binding cassette (ABC) transporter complex"/>
    <property type="evidence" value="ECO:0007669"/>
    <property type="project" value="InterPro"/>
</dbReference>
<evidence type="ECO:0000256" key="1">
    <source>
        <dbReference type="ARBA" id="ARBA00004651"/>
    </source>
</evidence>
<comment type="subcellular location">
    <subcellularLocation>
        <location evidence="1 8">Cell membrane</location>
        <topology evidence="1 8">Multi-pass membrane protein</topology>
    </subcellularLocation>
</comment>
<evidence type="ECO:0000256" key="6">
    <source>
        <dbReference type="ARBA" id="ARBA00022989"/>
    </source>
</evidence>
<proteinExistence type="inferred from homology"/>
<dbReference type="Proteomes" id="UP000045545">
    <property type="component" value="Unassembled WGS sequence"/>
</dbReference>
<dbReference type="InterPro" id="IPR013525">
    <property type="entry name" value="ABC2_TM"/>
</dbReference>
<dbReference type="InterPro" id="IPR051449">
    <property type="entry name" value="ABC-2_transporter_component"/>
</dbReference>
<sequence length="372" mass="41566">MNMNRIAAVLKKEFLQMRRDRMTLALIFMIPLVQLILFGYAIQTEVKHIPTVVFDQSLSSSSRDMLASFSTSGYFDVTNSVNSFQAITEEIDSGKAQVGIVFPPDYNHNLEKGITAPVQVIVDASDNMVANQAIAIANSIGLIKSQQVLTQKMQLSGQPPYDIRVRPWYNPDGITAYYMVPAILGIVVTMTMVIITAVAIVRERERGTLEQLIVTPIKPLELMIGKILPYVVLGYLQITVALLVGVLLFKVPIRGSLLQLYLLTLFFITASLGLGLMISNLAKNQMQAFQMSFFVMLPSILLSGFMFPRLAMPKFIYYLSYTLPLTYYLDIIRGIVLKGIGYQYLMGQVTALLVFSIVMLTISTLKFQKKIA</sequence>
<evidence type="ECO:0000313" key="10">
    <source>
        <dbReference type="EMBL" id="CFX01730.1"/>
    </source>
</evidence>
<feature type="transmembrane region" description="Helical" evidence="8">
    <location>
        <begin position="260"/>
        <end position="279"/>
    </location>
</feature>
<name>A0A0E4GA52_9FIRM</name>
<dbReference type="AlphaFoldDB" id="A0A0E4GA52"/>
<dbReference type="GO" id="GO:0140359">
    <property type="term" value="F:ABC-type transporter activity"/>
    <property type="evidence" value="ECO:0007669"/>
    <property type="project" value="InterPro"/>
</dbReference>
<feature type="transmembrane region" description="Helical" evidence="8">
    <location>
        <begin position="176"/>
        <end position="201"/>
    </location>
</feature>
<dbReference type="PROSITE" id="PS51012">
    <property type="entry name" value="ABC_TM2"/>
    <property type="match status" value="1"/>
</dbReference>
<dbReference type="InterPro" id="IPR047817">
    <property type="entry name" value="ABC2_TM_bact-type"/>
</dbReference>
<evidence type="ECO:0000256" key="4">
    <source>
        <dbReference type="ARBA" id="ARBA00022475"/>
    </source>
</evidence>
<organism evidence="10 11">
    <name type="scientific">Syntrophomonas zehnderi OL-4</name>
    <dbReference type="NCBI Taxonomy" id="690567"/>
    <lineage>
        <taxon>Bacteria</taxon>
        <taxon>Bacillati</taxon>
        <taxon>Bacillota</taxon>
        <taxon>Clostridia</taxon>
        <taxon>Eubacteriales</taxon>
        <taxon>Syntrophomonadaceae</taxon>
        <taxon>Syntrophomonas</taxon>
    </lineage>
</organism>
<evidence type="ECO:0000256" key="7">
    <source>
        <dbReference type="ARBA" id="ARBA00023136"/>
    </source>
</evidence>
<keyword evidence="6 8" id="KW-1133">Transmembrane helix</keyword>
<evidence type="ECO:0000256" key="8">
    <source>
        <dbReference type="RuleBase" id="RU361157"/>
    </source>
</evidence>
<comment type="similarity">
    <text evidence="2 8">Belongs to the ABC-2 integral membrane protein family.</text>
</comment>
<dbReference type="EMBL" id="CGIH01000004">
    <property type="protein sequence ID" value="CFX01730.1"/>
    <property type="molecule type" value="Genomic_DNA"/>
</dbReference>
<feature type="domain" description="ABC transmembrane type-2" evidence="9">
    <location>
        <begin position="130"/>
        <end position="370"/>
    </location>
</feature>
<keyword evidence="3 8" id="KW-0813">Transport</keyword>
<dbReference type="InterPro" id="IPR000412">
    <property type="entry name" value="ABC_2_transport"/>
</dbReference>
<gene>
    <name evidence="10" type="ORF">214</name>
</gene>
<accession>A0A0E4GA52</accession>
<dbReference type="STRING" id="690567.214"/>
<keyword evidence="7 8" id="KW-0472">Membrane</keyword>
<evidence type="ECO:0000256" key="3">
    <source>
        <dbReference type="ARBA" id="ARBA00022448"/>
    </source>
</evidence>
<feature type="transmembrane region" description="Helical" evidence="8">
    <location>
        <begin position="227"/>
        <end position="248"/>
    </location>
</feature>
<evidence type="ECO:0000256" key="5">
    <source>
        <dbReference type="ARBA" id="ARBA00022692"/>
    </source>
</evidence>
<feature type="transmembrane region" description="Helical" evidence="8">
    <location>
        <begin position="291"/>
        <end position="309"/>
    </location>
</feature>
<dbReference type="PANTHER" id="PTHR30294">
    <property type="entry name" value="MEMBRANE COMPONENT OF ABC TRANSPORTER YHHJ-RELATED"/>
    <property type="match status" value="1"/>
</dbReference>
<protein>
    <recommendedName>
        <fullName evidence="8">Transport permease protein</fullName>
    </recommendedName>
</protein>
<feature type="transmembrane region" description="Helical" evidence="8">
    <location>
        <begin position="344"/>
        <end position="365"/>
    </location>
</feature>
<feature type="transmembrane region" description="Helical" evidence="8">
    <location>
        <begin position="315"/>
        <end position="332"/>
    </location>
</feature>
<keyword evidence="5 8" id="KW-0812">Transmembrane</keyword>
<keyword evidence="11" id="KW-1185">Reference proteome</keyword>
<reference evidence="10 11" key="1">
    <citation type="submission" date="2015-03" db="EMBL/GenBank/DDBJ databases">
        <authorList>
            <person name="Murphy D."/>
        </authorList>
    </citation>
    <scope>NUCLEOTIDE SEQUENCE [LARGE SCALE GENOMIC DNA]</scope>
    <source>
        <strain evidence="10 11">OL-4</strain>
    </source>
</reference>
<evidence type="ECO:0000259" key="9">
    <source>
        <dbReference type="PROSITE" id="PS51012"/>
    </source>
</evidence>
<dbReference type="Pfam" id="PF12698">
    <property type="entry name" value="ABC2_membrane_3"/>
    <property type="match status" value="1"/>
</dbReference>
<evidence type="ECO:0000313" key="11">
    <source>
        <dbReference type="Proteomes" id="UP000045545"/>
    </source>
</evidence>
<dbReference type="PANTHER" id="PTHR30294:SF29">
    <property type="entry name" value="MULTIDRUG ABC TRANSPORTER PERMEASE YBHS-RELATED"/>
    <property type="match status" value="1"/>
</dbReference>
<evidence type="ECO:0000256" key="2">
    <source>
        <dbReference type="ARBA" id="ARBA00007783"/>
    </source>
</evidence>
<feature type="transmembrane region" description="Helical" evidence="8">
    <location>
        <begin position="21"/>
        <end position="42"/>
    </location>
</feature>